<accession>A0AAW6D7B8</accession>
<proteinExistence type="predicted"/>
<sequence length="517" mass="62061">MNKENNINMKYINSSLKSVDNYYSLEEVTCFDRLLGIFLNSINNSYCDLFYMINNFYRCYKVDDSKNEYDFEREMHILRNFFCIESEKINFSDEDVLTEFIVKNINKYGSVFVPINLKEIYYSTYYKEQDWPHLFLINGYDKEKELFYVIDATQIYSDILTEQNFCITFEILERAYKSYFHQTILNKEKEYIFVVTTVENELTEIEIFHETFKYLFNQSSISSREFEIVYKILTNRDFTLLANLKNITKKKKLFFTIFFEKLRVYELISNKELLYLSRTVETILEEWTIFINRCIKNILKNETKLVNYDFFVPEEKKIFDFFSKQASRYKERLFEIISSNSNRYNEVFECIQNSGKIITITEDNSRKFRFSFIGDKIYNSWFNDDSPKVRINQDLNYLIVKINVIHKEKDSKFVAGLYCFIDDNLYYFGLDSNYFINLDLMGKNPEIFRKRLETSEVYLKITRQEDSCKFSYSVDGITYFYATSLDIRSCHFSCGIGCKTYSKPTPLCIDFEDLLIG</sequence>
<evidence type="ECO:0000313" key="1">
    <source>
        <dbReference type="EMBL" id="MDB8614095.1"/>
    </source>
</evidence>
<dbReference type="AlphaFoldDB" id="A0AAW6D7B8"/>
<dbReference type="EMBL" id="JAQMJT010000006">
    <property type="protein sequence ID" value="MDB8614095.1"/>
    <property type="molecule type" value="Genomic_DNA"/>
</dbReference>
<organism evidence="1 2">
    <name type="scientific">Streptococcus salivarius</name>
    <dbReference type="NCBI Taxonomy" id="1304"/>
    <lineage>
        <taxon>Bacteria</taxon>
        <taxon>Bacillati</taxon>
        <taxon>Bacillota</taxon>
        <taxon>Bacilli</taxon>
        <taxon>Lactobacillales</taxon>
        <taxon>Streptococcaceae</taxon>
        <taxon>Streptococcus</taxon>
    </lineage>
</organism>
<comment type="caution">
    <text evidence="1">The sequence shown here is derived from an EMBL/GenBank/DDBJ whole genome shotgun (WGS) entry which is preliminary data.</text>
</comment>
<protein>
    <submittedName>
        <fullName evidence="1">Uncharacterized protein</fullName>
    </submittedName>
</protein>
<name>A0AAW6D7B8_STRSL</name>
<dbReference type="Proteomes" id="UP001210204">
    <property type="component" value="Unassembled WGS sequence"/>
</dbReference>
<reference evidence="1" key="1">
    <citation type="submission" date="2023-01" db="EMBL/GenBank/DDBJ databases">
        <title>Human gut microbiome strain richness.</title>
        <authorList>
            <person name="Chen-Liaw A."/>
        </authorList>
    </citation>
    <scope>NUCLEOTIDE SEQUENCE</scope>
    <source>
        <strain evidence="1">1001095st1_G4_1001095IJ_161003</strain>
    </source>
</reference>
<evidence type="ECO:0000313" key="2">
    <source>
        <dbReference type="Proteomes" id="UP001210204"/>
    </source>
</evidence>
<dbReference type="RefSeq" id="WP_270281542.1">
    <property type="nucleotide sequence ID" value="NZ_JAQDVH010000016.1"/>
</dbReference>
<gene>
    <name evidence="1" type="ORF">PNU26_06760</name>
</gene>